<protein>
    <submittedName>
        <fullName evidence="1">Uncharacterized protein</fullName>
    </submittedName>
</protein>
<dbReference type="EMBL" id="LAZR01067816">
    <property type="protein sequence ID" value="KKK50840.1"/>
    <property type="molecule type" value="Genomic_DNA"/>
</dbReference>
<accession>A0A0F8WR53</accession>
<name>A0A0F8WR53_9ZZZZ</name>
<comment type="caution">
    <text evidence="1">The sequence shown here is derived from an EMBL/GenBank/DDBJ whole genome shotgun (WGS) entry which is preliminary data.</text>
</comment>
<gene>
    <name evidence="1" type="ORF">LCGC14_3120990</name>
</gene>
<organism evidence="1">
    <name type="scientific">marine sediment metagenome</name>
    <dbReference type="NCBI Taxonomy" id="412755"/>
    <lineage>
        <taxon>unclassified sequences</taxon>
        <taxon>metagenomes</taxon>
        <taxon>ecological metagenomes</taxon>
    </lineage>
</organism>
<sequence>MMFRNRNILCSLGLFISILTLSIFIQASNSKLIYNQNSGVSEIPSPLDNLPKPSMVNNFDSVEEILDSLLEDYSSSGYYPQIYRPSLQATY</sequence>
<evidence type="ECO:0000313" key="1">
    <source>
        <dbReference type="EMBL" id="KKK50840.1"/>
    </source>
</evidence>
<dbReference type="AlphaFoldDB" id="A0A0F8WR53"/>
<proteinExistence type="predicted"/>
<feature type="non-terminal residue" evidence="1">
    <location>
        <position position="91"/>
    </location>
</feature>
<reference evidence="1" key="1">
    <citation type="journal article" date="2015" name="Nature">
        <title>Complex archaea that bridge the gap between prokaryotes and eukaryotes.</title>
        <authorList>
            <person name="Spang A."/>
            <person name="Saw J.H."/>
            <person name="Jorgensen S.L."/>
            <person name="Zaremba-Niedzwiedzka K."/>
            <person name="Martijn J."/>
            <person name="Lind A.E."/>
            <person name="van Eijk R."/>
            <person name="Schleper C."/>
            <person name="Guy L."/>
            <person name="Ettema T.J."/>
        </authorList>
    </citation>
    <scope>NUCLEOTIDE SEQUENCE</scope>
</reference>